<accession>A0ACB9E4W4</accession>
<reference evidence="2" key="1">
    <citation type="journal article" date="2022" name="Mol. Ecol. Resour.">
        <title>The genomes of chicory, endive, great burdock and yacon provide insights into Asteraceae palaeo-polyploidization history and plant inulin production.</title>
        <authorList>
            <person name="Fan W."/>
            <person name="Wang S."/>
            <person name="Wang H."/>
            <person name="Wang A."/>
            <person name="Jiang F."/>
            <person name="Liu H."/>
            <person name="Zhao H."/>
            <person name="Xu D."/>
            <person name="Zhang Y."/>
        </authorList>
    </citation>
    <scope>NUCLEOTIDE SEQUENCE [LARGE SCALE GENOMIC DNA]</scope>
    <source>
        <strain evidence="2">cv. Punajuju</strain>
    </source>
</reference>
<reference evidence="1 2" key="2">
    <citation type="journal article" date="2022" name="Mol. Ecol. Resour.">
        <title>The genomes of chicory, endive, great burdock and yacon provide insights into Asteraceae paleo-polyploidization history and plant inulin production.</title>
        <authorList>
            <person name="Fan W."/>
            <person name="Wang S."/>
            <person name="Wang H."/>
            <person name="Wang A."/>
            <person name="Jiang F."/>
            <person name="Liu H."/>
            <person name="Zhao H."/>
            <person name="Xu D."/>
            <person name="Zhang Y."/>
        </authorList>
    </citation>
    <scope>NUCLEOTIDE SEQUENCE [LARGE SCALE GENOMIC DNA]</scope>
    <source>
        <strain evidence="2">cv. Punajuju</strain>
        <tissue evidence="1">Leaves</tissue>
    </source>
</reference>
<proteinExistence type="predicted"/>
<sequence length="137" mass="15392">MSSPSSAASAFNYPSVASCCHHLLPWFRLPSIQEVSDPSAEISHLLGHTFCSLKQAKPCSILNYEAPWMATAPSPSTDCRNVHIRFLGCSLLYLPWDFSWYPDHYNCHHLNLLFYGNKQSMTNDLQITAPIVVVCEC</sequence>
<evidence type="ECO:0000313" key="2">
    <source>
        <dbReference type="Proteomes" id="UP001055811"/>
    </source>
</evidence>
<gene>
    <name evidence="1" type="ORF">L2E82_25890</name>
</gene>
<dbReference type="Proteomes" id="UP001055811">
    <property type="component" value="Linkage Group LG04"/>
</dbReference>
<comment type="caution">
    <text evidence="1">The sequence shown here is derived from an EMBL/GenBank/DDBJ whole genome shotgun (WGS) entry which is preliminary data.</text>
</comment>
<name>A0ACB9E4W4_CICIN</name>
<organism evidence="1 2">
    <name type="scientific">Cichorium intybus</name>
    <name type="common">Chicory</name>
    <dbReference type="NCBI Taxonomy" id="13427"/>
    <lineage>
        <taxon>Eukaryota</taxon>
        <taxon>Viridiplantae</taxon>
        <taxon>Streptophyta</taxon>
        <taxon>Embryophyta</taxon>
        <taxon>Tracheophyta</taxon>
        <taxon>Spermatophyta</taxon>
        <taxon>Magnoliopsida</taxon>
        <taxon>eudicotyledons</taxon>
        <taxon>Gunneridae</taxon>
        <taxon>Pentapetalae</taxon>
        <taxon>asterids</taxon>
        <taxon>campanulids</taxon>
        <taxon>Asterales</taxon>
        <taxon>Asteraceae</taxon>
        <taxon>Cichorioideae</taxon>
        <taxon>Cichorieae</taxon>
        <taxon>Cichoriinae</taxon>
        <taxon>Cichorium</taxon>
    </lineage>
</organism>
<keyword evidence="2" id="KW-1185">Reference proteome</keyword>
<dbReference type="EMBL" id="CM042012">
    <property type="protein sequence ID" value="KAI3753826.1"/>
    <property type="molecule type" value="Genomic_DNA"/>
</dbReference>
<evidence type="ECO:0000313" key="1">
    <source>
        <dbReference type="EMBL" id="KAI3753826.1"/>
    </source>
</evidence>
<protein>
    <submittedName>
        <fullName evidence="1">Uncharacterized protein</fullName>
    </submittedName>
</protein>